<dbReference type="RefSeq" id="WP_161895508.1">
    <property type="nucleotide sequence ID" value="NZ_BJOV01000003.1"/>
</dbReference>
<reference evidence="3" key="1">
    <citation type="submission" date="2019-06" db="EMBL/GenBank/DDBJ databases">
        <title>Gordonia isolated from sludge of a wastewater treatment plant.</title>
        <authorList>
            <person name="Tamura T."/>
            <person name="Aoyama K."/>
            <person name="Kang Y."/>
            <person name="Saito S."/>
            <person name="Akiyama N."/>
            <person name="Yazawa K."/>
            <person name="Gonoi T."/>
            <person name="Mikami Y."/>
        </authorList>
    </citation>
    <scope>NUCLEOTIDE SEQUENCE [LARGE SCALE GENOMIC DNA]</scope>
    <source>
        <strain evidence="3">NBRC 107696</strain>
    </source>
</reference>
<proteinExistence type="predicted"/>
<comment type="caution">
    <text evidence="2">The sequence shown here is derived from an EMBL/GenBank/DDBJ whole genome shotgun (WGS) entry which is preliminary data.</text>
</comment>
<dbReference type="Proteomes" id="UP000444960">
    <property type="component" value="Unassembled WGS sequence"/>
</dbReference>
<protein>
    <submittedName>
        <fullName evidence="2">Uncharacterized protein</fullName>
    </submittedName>
</protein>
<sequence length="68" mass="7091">MSKWLALQIAGMVILTVGVHGLIRVLIDHANRGLVSWMPGGFAGALTADVVLIVLGGALAWLGEARRG</sequence>
<keyword evidence="1" id="KW-0472">Membrane</keyword>
<feature type="transmembrane region" description="Helical" evidence="1">
    <location>
        <begin position="37"/>
        <end position="62"/>
    </location>
</feature>
<evidence type="ECO:0000313" key="2">
    <source>
        <dbReference type="EMBL" id="GEE01756.1"/>
    </source>
</evidence>
<dbReference type="OrthoDB" id="4774496at2"/>
<organism evidence="2 3">
    <name type="scientific">Gordonia spumicola</name>
    <dbReference type="NCBI Taxonomy" id="589161"/>
    <lineage>
        <taxon>Bacteria</taxon>
        <taxon>Bacillati</taxon>
        <taxon>Actinomycetota</taxon>
        <taxon>Actinomycetes</taxon>
        <taxon>Mycobacteriales</taxon>
        <taxon>Gordoniaceae</taxon>
        <taxon>Gordonia</taxon>
    </lineage>
</organism>
<dbReference type="AlphaFoldDB" id="A0A7I9V8P2"/>
<gene>
    <name evidence="2" type="ORF">nbrc107696_22020</name>
</gene>
<name>A0A7I9V8P2_9ACTN</name>
<evidence type="ECO:0000256" key="1">
    <source>
        <dbReference type="SAM" id="Phobius"/>
    </source>
</evidence>
<keyword evidence="1" id="KW-1133">Transmembrane helix</keyword>
<keyword evidence="3" id="KW-1185">Reference proteome</keyword>
<accession>A0A7I9V8P2</accession>
<dbReference type="EMBL" id="BJOV01000003">
    <property type="protein sequence ID" value="GEE01756.1"/>
    <property type="molecule type" value="Genomic_DNA"/>
</dbReference>
<keyword evidence="1" id="KW-0812">Transmembrane</keyword>
<evidence type="ECO:0000313" key="3">
    <source>
        <dbReference type="Proteomes" id="UP000444960"/>
    </source>
</evidence>